<dbReference type="EMBL" id="CAMPGE010020758">
    <property type="protein sequence ID" value="CAI2378963.1"/>
    <property type="molecule type" value="Genomic_DNA"/>
</dbReference>
<keyword evidence="3" id="KW-1185">Reference proteome</keyword>
<evidence type="ECO:0000256" key="1">
    <source>
        <dbReference type="SAM" id="MobiDB-lite"/>
    </source>
</evidence>
<proteinExistence type="predicted"/>
<gene>
    <name evidence="2" type="ORF">ECRASSUSDP1_LOCUS20367</name>
</gene>
<evidence type="ECO:0000313" key="2">
    <source>
        <dbReference type="EMBL" id="CAI2378963.1"/>
    </source>
</evidence>
<feature type="compositionally biased region" description="Polar residues" evidence="1">
    <location>
        <begin position="103"/>
        <end position="113"/>
    </location>
</feature>
<reference evidence="2" key="1">
    <citation type="submission" date="2023-07" db="EMBL/GenBank/DDBJ databases">
        <authorList>
            <consortium name="AG Swart"/>
            <person name="Singh M."/>
            <person name="Singh A."/>
            <person name="Seah K."/>
            <person name="Emmerich C."/>
        </authorList>
    </citation>
    <scope>NUCLEOTIDE SEQUENCE</scope>
    <source>
        <strain evidence="2">DP1</strain>
    </source>
</reference>
<evidence type="ECO:0000313" key="3">
    <source>
        <dbReference type="Proteomes" id="UP001295684"/>
    </source>
</evidence>
<feature type="region of interest" description="Disordered" evidence="1">
    <location>
        <begin position="1"/>
        <end position="28"/>
    </location>
</feature>
<comment type="caution">
    <text evidence="2">The sequence shown here is derived from an EMBL/GenBank/DDBJ whole genome shotgun (WGS) entry which is preliminary data.</text>
</comment>
<feature type="compositionally biased region" description="Polar residues" evidence="1">
    <location>
        <begin position="12"/>
        <end position="28"/>
    </location>
</feature>
<feature type="region of interest" description="Disordered" evidence="1">
    <location>
        <begin position="86"/>
        <end position="120"/>
    </location>
</feature>
<sequence length="128" mass="14063">MISSKIHKAPISPNSPKVSDTASHVSESTIKHQLNSNDLLGSNFSSFNLTKATNFKTHHPKQACSFYPLSSETKPLKNWKTCQSQAGSSYIPSVKKKMKSADESNNVKSTHFSSGLFKPKPRRTLALA</sequence>
<organism evidence="2 3">
    <name type="scientific">Euplotes crassus</name>
    <dbReference type="NCBI Taxonomy" id="5936"/>
    <lineage>
        <taxon>Eukaryota</taxon>
        <taxon>Sar</taxon>
        <taxon>Alveolata</taxon>
        <taxon>Ciliophora</taxon>
        <taxon>Intramacronucleata</taxon>
        <taxon>Spirotrichea</taxon>
        <taxon>Hypotrichia</taxon>
        <taxon>Euplotida</taxon>
        <taxon>Euplotidae</taxon>
        <taxon>Moneuplotes</taxon>
    </lineage>
</organism>
<name>A0AAD1XU42_EUPCR</name>
<dbReference type="Proteomes" id="UP001295684">
    <property type="component" value="Unassembled WGS sequence"/>
</dbReference>
<protein>
    <submittedName>
        <fullName evidence="2">Uncharacterized protein</fullName>
    </submittedName>
</protein>
<dbReference type="AlphaFoldDB" id="A0AAD1XU42"/>
<accession>A0AAD1XU42</accession>